<evidence type="ECO:0000313" key="3">
    <source>
        <dbReference type="EMBL" id="AIN46826.1"/>
    </source>
</evidence>
<dbReference type="AlphaFoldDB" id="A0A088N0K8"/>
<organism evidence="3">
    <name type="scientific">Eimeria nieschulzi</name>
    <dbReference type="NCBI Taxonomy" id="44416"/>
    <lineage>
        <taxon>Eukaryota</taxon>
        <taxon>Sar</taxon>
        <taxon>Alveolata</taxon>
        <taxon>Apicomplexa</taxon>
        <taxon>Conoidasida</taxon>
        <taxon>Coccidia</taxon>
        <taxon>Eucoccidiorida</taxon>
        <taxon>Eimeriorina</taxon>
        <taxon>Eimeriidae</taxon>
        <taxon>Eimeria</taxon>
    </lineage>
</organism>
<sequence>MVRAVAIGFLALAAGQALALPTLENAQQMGEWEEAAVEAQKAAAASVADTISATQGIRMMGTEESSQQLAVQEAVLDSIMKEVQTIFKNTLTVPGWDNMDSAAETVKQIVDRVRERLAAGFTETEAGRTTMSTASALRGVTSDFLKEIMVQEAVIETLWAVPRDSQARPWIANEQQAMQTAAQHAVQGLLLRMHDRLRATGFTEEEIVKMMPRPKACTLDGPAGEFDTCPERNLGKRGGYGGYGGYGYGGYGHGGYGYRSYGYSYPFYGYSSYGYGYPYYGGYSYGYPYHARSYGYGYPYGYGYRGFYRRLGEVATPESSIPQSIPPIPVDEQMGFPAPGVPGFGLNGMGMGLGGMGAMGPPVGPLGMDNAAPRSLYASFARGFYPSYSYGYSYPSYIYGYSYPSYSYGYSYPSYSYGYSYPSYYSYSYPSYSLGYSYPSYYSYGYPFRSFGSFRRLEVPDLSVPSTTVPMDNITPNTTSTGRTGGFSQNSFRRVGESRTPMTTGSFYTGQNSPLNIETPFEPQQAVNENVSATWETTYN</sequence>
<evidence type="ECO:0000256" key="2">
    <source>
        <dbReference type="SAM" id="SignalP"/>
    </source>
</evidence>
<protein>
    <submittedName>
        <fullName evidence="3">Gametocyte protein</fullName>
    </submittedName>
</protein>
<feature type="signal peptide" evidence="2">
    <location>
        <begin position="1"/>
        <end position="19"/>
    </location>
</feature>
<feature type="chain" id="PRO_5001837680" evidence="2">
    <location>
        <begin position="20"/>
        <end position="540"/>
    </location>
</feature>
<dbReference type="EMBL" id="KJ939342">
    <property type="protein sequence ID" value="AIN46826.1"/>
    <property type="molecule type" value="mRNA"/>
</dbReference>
<proteinExistence type="evidence at transcript level"/>
<keyword evidence="2" id="KW-0732">Signal</keyword>
<name>A0A088N0K8_9EIME</name>
<feature type="region of interest" description="Disordered" evidence="1">
    <location>
        <begin position="468"/>
        <end position="492"/>
    </location>
</feature>
<accession>A0A088N0K8</accession>
<reference evidence="3" key="1">
    <citation type="submission" date="2014-06" db="EMBL/GenBank/DDBJ databases">
        <title>Identification and analysis of Eimeria nieschulzi gametocyte genes reveal splicing events of gam genes and conserved motifs in the wall forming proteins within the genus Eimeria.</title>
        <authorList>
            <person name="Kurth M."/>
        </authorList>
    </citation>
    <scope>NUCLEOTIDE SEQUENCE</scope>
</reference>
<evidence type="ECO:0000256" key="1">
    <source>
        <dbReference type="SAM" id="MobiDB-lite"/>
    </source>
</evidence>